<dbReference type="HOGENOM" id="CLU_000960_28_1_11"/>
<dbReference type="InterPro" id="IPR004638">
    <property type="entry name" value="EmrB-like"/>
</dbReference>
<feature type="transmembrane region" description="Helical" evidence="8">
    <location>
        <begin position="226"/>
        <end position="247"/>
    </location>
</feature>
<dbReference type="PATRIC" id="fig|1224163.3.peg.1083"/>
<dbReference type="RefSeq" id="WP_020934487.1">
    <property type="nucleotide sequence ID" value="NC_021915.1"/>
</dbReference>
<dbReference type="NCBIfam" id="TIGR00711">
    <property type="entry name" value="efflux_EmrB"/>
    <property type="match status" value="1"/>
</dbReference>
<dbReference type="InterPro" id="IPR036259">
    <property type="entry name" value="MFS_trans_sf"/>
</dbReference>
<evidence type="ECO:0000313" key="11">
    <source>
        <dbReference type="Proteomes" id="UP000015388"/>
    </source>
</evidence>
<dbReference type="PANTHER" id="PTHR42718:SF42">
    <property type="entry name" value="EXPORT PROTEIN"/>
    <property type="match status" value="1"/>
</dbReference>
<dbReference type="AlphaFoldDB" id="S5STT3"/>
<feature type="transmembrane region" description="Helical" evidence="8">
    <location>
        <begin position="173"/>
        <end position="191"/>
    </location>
</feature>
<feature type="transmembrane region" description="Helical" evidence="8">
    <location>
        <begin position="399"/>
        <end position="420"/>
    </location>
</feature>
<name>S5STT3_9CORY</name>
<dbReference type="GO" id="GO:0022857">
    <property type="term" value="F:transmembrane transporter activity"/>
    <property type="evidence" value="ECO:0007669"/>
    <property type="project" value="InterPro"/>
</dbReference>
<evidence type="ECO:0000259" key="9">
    <source>
        <dbReference type="PROSITE" id="PS50850"/>
    </source>
</evidence>
<dbReference type="eggNOG" id="COG2814">
    <property type="taxonomic scope" value="Bacteria"/>
</dbReference>
<feature type="transmembrane region" description="Helical" evidence="8">
    <location>
        <begin position="334"/>
        <end position="354"/>
    </location>
</feature>
<feature type="domain" description="Major facilitator superfamily (MFS) profile" evidence="9">
    <location>
        <begin position="17"/>
        <end position="458"/>
    </location>
</feature>
<keyword evidence="6 8" id="KW-1133">Transmembrane helix</keyword>
<gene>
    <name evidence="10" type="ORF">B841_05405</name>
</gene>
<dbReference type="KEGG" id="cmd:B841_05405"/>
<dbReference type="FunFam" id="1.20.1720.10:FF:000021">
    <property type="entry name" value="Drug resistance transporter, EmrB/QacA subfamily"/>
    <property type="match status" value="1"/>
</dbReference>
<dbReference type="InterPro" id="IPR020846">
    <property type="entry name" value="MFS_dom"/>
</dbReference>
<evidence type="ECO:0000256" key="5">
    <source>
        <dbReference type="ARBA" id="ARBA00022692"/>
    </source>
</evidence>
<feature type="transmembrane region" description="Helical" evidence="8">
    <location>
        <begin position="268"/>
        <end position="292"/>
    </location>
</feature>
<dbReference type="PRINTS" id="PR01036">
    <property type="entry name" value="TCRTETB"/>
</dbReference>
<keyword evidence="11" id="KW-1185">Reference proteome</keyword>
<dbReference type="PANTHER" id="PTHR42718">
    <property type="entry name" value="MAJOR FACILITATOR SUPERFAMILY MULTIDRUG TRANSPORTER MFSC"/>
    <property type="match status" value="1"/>
</dbReference>
<dbReference type="InterPro" id="IPR011701">
    <property type="entry name" value="MFS"/>
</dbReference>
<evidence type="ECO:0000256" key="8">
    <source>
        <dbReference type="SAM" id="Phobius"/>
    </source>
</evidence>
<feature type="transmembrane region" description="Helical" evidence="8">
    <location>
        <begin position="84"/>
        <end position="109"/>
    </location>
</feature>
<keyword evidence="7 8" id="KW-0472">Membrane</keyword>
<dbReference type="Proteomes" id="UP000015388">
    <property type="component" value="Chromosome"/>
</dbReference>
<protein>
    <recommendedName>
        <fullName evidence="9">Major facilitator superfamily (MFS) profile domain-containing protein</fullName>
    </recommendedName>
</protein>
<feature type="transmembrane region" description="Helical" evidence="8">
    <location>
        <begin position="360"/>
        <end position="378"/>
    </location>
</feature>
<keyword evidence="3" id="KW-0813">Transport</keyword>
<keyword evidence="5 8" id="KW-0812">Transmembrane</keyword>
<dbReference type="SUPFAM" id="SSF103473">
    <property type="entry name" value="MFS general substrate transporter"/>
    <property type="match status" value="1"/>
</dbReference>
<organism evidence="10 11">
    <name type="scientific">Corynebacterium maris DSM 45190</name>
    <dbReference type="NCBI Taxonomy" id="1224163"/>
    <lineage>
        <taxon>Bacteria</taxon>
        <taxon>Bacillati</taxon>
        <taxon>Actinomycetota</taxon>
        <taxon>Actinomycetes</taxon>
        <taxon>Mycobacteriales</taxon>
        <taxon>Corynebacteriaceae</taxon>
        <taxon>Corynebacterium</taxon>
    </lineage>
</organism>
<dbReference type="PROSITE" id="PS50850">
    <property type="entry name" value="MFS"/>
    <property type="match status" value="1"/>
</dbReference>
<evidence type="ECO:0000256" key="3">
    <source>
        <dbReference type="ARBA" id="ARBA00022448"/>
    </source>
</evidence>
<sequence length="459" mass="48762">MTTSTTPTSDARTSWRALLALCVGLFLTLMDQSFVAVALPRIRQDFDASINQVFWVSAAYLLTFAVPLLVTGRLGDRYGQRRMYLIGMAVFTLGALACALAPSITWLIVFRALQGFGGSLINPQPLAIINRIFPYHRRGSAMGVWSAVAGSAGLFGPVLGGVIVGYFDWRWIFALYVPIGIVSLISVATFVPNLANSASAIDALSGLFSLLAVFGIVFALQQGPEIGWDVLVWSILIAGVVVLIAFLDRQRRMGDKALMPLELFRHRNFSYGAVSVFALGFAVYPIQLPIMLYLQGQVGLDPEVAALLLVPMGVLSVVLAPVAGRLTDVLKPGVLSKTGYASLIAAMVMFAVFMGNDFGMWWLLLPICALGAANAFVWSPNSTISMRALPGGLSGAGSGVYNTSRQVGAVIGAAAVGAVMQMLEPLGIGVAAGTAMLLPVALLIVGFLAVSNFRPDKRP</sequence>
<dbReference type="Gene3D" id="1.20.1720.10">
    <property type="entry name" value="Multidrug resistance protein D"/>
    <property type="match status" value="1"/>
</dbReference>
<evidence type="ECO:0000313" key="10">
    <source>
        <dbReference type="EMBL" id="AGS34554.1"/>
    </source>
</evidence>
<feature type="transmembrane region" description="Helical" evidence="8">
    <location>
        <begin position="145"/>
        <end position="167"/>
    </location>
</feature>
<feature type="transmembrane region" description="Helical" evidence="8">
    <location>
        <begin position="115"/>
        <end position="133"/>
    </location>
</feature>
<dbReference type="EMBL" id="CP003924">
    <property type="protein sequence ID" value="AGS34554.1"/>
    <property type="molecule type" value="Genomic_DNA"/>
</dbReference>
<dbReference type="GO" id="GO:0005886">
    <property type="term" value="C:plasma membrane"/>
    <property type="evidence" value="ECO:0007669"/>
    <property type="project" value="UniProtKB-SubCell"/>
</dbReference>
<proteinExistence type="inferred from homology"/>
<dbReference type="Gene3D" id="1.20.1250.20">
    <property type="entry name" value="MFS general substrate transporter like domains"/>
    <property type="match status" value="1"/>
</dbReference>
<feature type="transmembrane region" description="Helical" evidence="8">
    <location>
        <begin position="54"/>
        <end position="72"/>
    </location>
</feature>
<evidence type="ECO:0000256" key="6">
    <source>
        <dbReference type="ARBA" id="ARBA00022989"/>
    </source>
</evidence>
<evidence type="ECO:0000256" key="1">
    <source>
        <dbReference type="ARBA" id="ARBA00004651"/>
    </source>
</evidence>
<comment type="similarity">
    <text evidence="2">Belongs to the major facilitator superfamily. EmrB family.</text>
</comment>
<dbReference type="Pfam" id="PF07690">
    <property type="entry name" value="MFS_1"/>
    <property type="match status" value="1"/>
</dbReference>
<dbReference type="STRING" id="1224163.B841_05405"/>
<reference evidence="10 11" key="1">
    <citation type="submission" date="2012-11" db="EMBL/GenBank/DDBJ databases">
        <title>The complete genome sequence of Corynebacterium maris Coryn-1 (=DSM 45190).</title>
        <authorList>
            <person name="Schaffert L."/>
            <person name="Albersmeier A."/>
            <person name="Kalinowski J."/>
            <person name="Ruckert C."/>
        </authorList>
    </citation>
    <scope>NUCLEOTIDE SEQUENCE [LARGE SCALE GENOMIC DNA]</scope>
    <source>
        <strain evidence="11">Coryn-1</strain>
    </source>
</reference>
<evidence type="ECO:0000256" key="2">
    <source>
        <dbReference type="ARBA" id="ARBA00008537"/>
    </source>
</evidence>
<accession>S5STT3</accession>
<evidence type="ECO:0000256" key="4">
    <source>
        <dbReference type="ARBA" id="ARBA00022475"/>
    </source>
</evidence>
<feature type="transmembrane region" description="Helical" evidence="8">
    <location>
        <begin position="203"/>
        <end position="220"/>
    </location>
</feature>
<feature type="transmembrane region" description="Helical" evidence="8">
    <location>
        <begin position="426"/>
        <end position="450"/>
    </location>
</feature>
<evidence type="ECO:0000256" key="7">
    <source>
        <dbReference type="ARBA" id="ARBA00023136"/>
    </source>
</evidence>
<comment type="subcellular location">
    <subcellularLocation>
        <location evidence="1">Cell membrane</location>
        <topology evidence="1">Multi-pass membrane protein</topology>
    </subcellularLocation>
</comment>
<feature type="transmembrane region" description="Helical" evidence="8">
    <location>
        <begin position="304"/>
        <end position="322"/>
    </location>
</feature>
<keyword evidence="4" id="KW-1003">Cell membrane</keyword>